<name>A0ABV9SFR6_9PSEU</name>
<reference evidence="2" key="1">
    <citation type="journal article" date="2019" name="Int. J. Syst. Evol. Microbiol.">
        <title>The Global Catalogue of Microorganisms (GCM) 10K type strain sequencing project: providing services to taxonomists for standard genome sequencing and annotation.</title>
        <authorList>
            <consortium name="The Broad Institute Genomics Platform"/>
            <consortium name="The Broad Institute Genome Sequencing Center for Infectious Disease"/>
            <person name="Wu L."/>
            <person name="Ma J."/>
        </authorList>
    </citation>
    <scope>NUCLEOTIDE SEQUENCE [LARGE SCALE GENOMIC DNA]</scope>
    <source>
        <strain evidence="2">ZS-22-S1</strain>
    </source>
</reference>
<gene>
    <name evidence="1" type="ORF">ACFPCV_37660</name>
</gene>
<sequence>MSNGPRHVFVTSQAGAMFGVQCRPGHVPTSPHRDGPMGVFTVCADGRGWRSALRQAAANHFGTTYGRVFPVTSEHGVNLDGVLMRRTWWLKRVPPKKMSRA</sequence>
<accession>A0ABV9SFR6</accession>
<comment type="caution">
    <text evidence="1">The sequence shown here is derived from an EMBL/GenBank/DDBJ whole genome shotgun (WGS) entry which is preliminary data.</text>
</comment>
<dbReference type="Proteomes" id="UP001595859">
    <property type="component" value="Unassembled WGS sequence"/>
</dbReference>
<evidence type="ECO:0000313" key="2">
    <source>
        <dbReference type="Proteomes" id="UP001595859"/>
    </source>
</evidence>
<keyword evidence="2" id="KW-1185">Reference proteome</keyword>
<evidence type="ECO:0000313" key="1">
    <source>
        <dbReference type="EMBL" id="MFC4859256.1"/>
    </source>
</evidence>
<dbReference type="RefSeq" id="WP_378062206.1">
    <property type="nucleotide sequence ID" value="NZ_JBHSIS010000027.1"/>
</dbReference>
<organism evidence="1 2">
    <name type="scientific">Actinophytocola glycyrrhizae</name>
    <dbReference type="NCBI Taxonomy" id="2044873"/>
    <lineage>
        <taxon>Bacteria</taxon>
        <taxon>Bacillati</taxon>
        <taxon>Actinomycetota</taxon>
        <taxon>Actinomycetes</taxon>
        <taxon>Pseudonocardiales</taxon>
        <taxon>Pseudonocardiaceae</taxon>
    </lineage>
</organism>
<dbReference type="EMBL" id="JBHSIS010000027">
    <property type="protein sequence ID" value="MFC4859256.1"/>
    <property type="molecule type" value="Genomic_DNA"/>
</dbReference>
<proteinExistence type="predicted"/>
<protein>
    <submittedName>
        <fullName evidence="1">Uncharacterized protein</fullName>
    </submittedName>
</protein>